<proteinExistence type="predicted"/>
<feature type="transmembrane region" description="Helical" evidence="1">
    <location>
        <begin position="45"/>
        <end position="64"/>
    </location>
</feature>
<feature type="transmembrane region" description="Helical" evidence="1">
    <location>
        <begin position="108"/>
        <end position="129"/>
    </location>
</feature>
<protein>
    <submittedName>
        <fullName evidence="2">Uncharacterized protein</fullName>
    </submittedName>
</protein>
<dbReference type="AlphaFoldDB" id="A0A074J5V1"/>
<organism evidence="2 3">
    <name type="scientific">Thioclava pacifica DSM 10166</name>
    <dbReference type="NCBI Taxonomy" id="1353537"/>
    <lineage>
        <taxon>Bacteria</taxon>
        <taxon>Pseudomonadati</taxon>
        <taxon>Pseudomonadota</taxon>
        <taxon>Alphaproteobacteria</taxon>
        <taxon>Rhodobacterales</taxon>
        <taxon>Paracoccaceae</taxon>
        <taxon>Thioclava</taxon>
    </lineage>
</organism>
<reference evidence="2 3" key="1">
    <citation type="submission" date="2013-07" db="EMBL/GenBank/DDBJ databases">
        <title>Thioclava pacifica DSM 10166 Genome Sequencing.</title>
        <authorList>
            <person name="Lai Q."/>
            <person name="Shao Z."/>
        </authorList>
    </citation>
    <scope>NUCLEOTIDE SEQUENCE [LARGE SCALE GENOMIC DNA]</scope>
    <source>
        <strain evidence="2 3">DSM 10166</strain>
    </source>
</reference>
<keyword evidence="1" id="KW-1133">Transmembrane helix</keyword>
<evidence type="ECO:0000313" key="2">
    <source>
        <dbReference type="EMBL" id="KEO51894.1"/>
    </source>
</evidence>
<evidence type="ECO:0000256" key="1">
    <source>
        <dbReference type="SAM" id="Phobius"/>
    </source>
</evidence>
<feature type="transmembrane region" description="Helical" evidence="1">
    <location>
        <begin position="84"/>
        <end position="101"/>
    </location>
</feature>
<gene>
    <name evidence="2" type="ORF">TP2_10475</name>
</gene>
<evidence type="ECO:0000313" key="3">
    <source>
        <dbReference type="Proteomes" id="UP000027432"/>
    </source>
</evidence>
<sequence length="164" mass="17822">MRIEKISAKNKGRVVLHVGDREMNVRADSEMLRGAIAEPRAKRRFFAFIPALATGMAGFVLASALREHFMTPQIADAIGTHADLALFGAALFAAFVMGLFFKLLSKKLFVLQAIGVVIAMAGIHNLAFWQPTIASSVFSDAWVQQKMAETEPGTLAYAGAVIHF</sequence>
<comment type="caution">
    <text evidence="2">The sequence shown here is derived from an EMBL/GenBank/DDBJ whole genome shotgun (WGS) entry which is preliminary data.</text>
</comment>
<keyword evidence="1" id="KW-0472">Membrane</keyword>
<dbReference type="EMBL" id="AUND01000034">
    <property type="protein sequence ID" value="KEO51894.1"/>
    <property type="molecule type" value="Genomic_DNA"/>
</dbReference>
<accession>A0A074J5V1</accession>
<name>A0A074J5V1_9RHOB</name>
<dbReference type="eggNOG" id="ENOG5033KRM">
    <property type="taxonomic scope" value="Bacteria"/>
</dbReference>
<dbReference type="Proteomes" id="UP000027432">
    <property type="component" value="Unassembled WGS sequence"/>
</dbReference>
<dbReference type="STRING" id="1353537.TP2_10475"/>
<keyword evidence="3" id="KW-1185">Reference proteome</keyword>
<keyword evidence="1" id="KW-0812">Transmembrane</keyword>